<gene>
    <name evidence="1" type="ORF">BDN72DRAFT_485696</name>
</gene>
<dbReference type="EMBL" id="ML208704">
    <property type="protein sequence ID" value="TFK61017.1"/>
    <property type="molecule type" value="Genomic_DNA"/>
</dbReference>
<protein>
    <submittedName>
        <fullName evidence="1">Uncharacterized protein</fullName>
    </submittedName>
</protein>
<dbReference type="Proteomes" id="UP000308600">
    <property type="component" value="Unassembled WGS sequence"/>
</dbReference>
<keyword evidence="2" id="KW-1185">Reference proteome</keyword>
<accession>A0ACD3A5Z6</accession>
<evidence type="ECO:0000313" key="1">
    <source>
        <dbReference type="EMBL" id="TFK61017.1"/>
    </source>
</evidence>
<proteinExistence type="predicted"/>
<sequence length="321" mass="36765">MKKQWKSFKASFLSQKAGSSSDLYAIPPPVVDFAIGPSKDHLSQNNEDSNHLPPEIEYEIFALAFHNDEEGRTRLLRVAKRVAEWLVPMLYEVVIIAEGDGWRLYPPIESLQQHGHHVKRIIVSSASVPFTQTTLLSTCPNVTDLVLWYGIDTTAEVLKLPITRLFFKNTDFVGAELWDLPKTPQIERWCSNITHVVLGSQINDSDSIRNLNVLTLFPSLTHFMTFCWNKAPVIHRILGCCPRLKVFVWLWGKCGARDFTKIVKGEDECPVDDPRIVTLNGYYLMDWIRGSRGEDDIWRLAEGEIRRSHRNINSSPPFFDE</sequence>
<evidence type="ECO:0000313" key="2">
    <source>
        <dbReference type="Proteomes" id="UP000308600"/>
    </source>
</evidence>
<organism evidence="1 2">
    <name type="scientific">Pluteus cervinus</name>
    <dbReference type="NCBI Taxonomy" id="181527"/>
    <lineage>
        <taxon>Eukaryota</taxon>
        <taxon>Fungi</taxon>
        <taxon>Dikarya</taxon>
        <taxon>Basidiomycota</taxon>
        <taxon>Agaricomycotina</taxon>
        <taxon>Agaricomycetes</taxon>
        <taxon>Agaricomycetidae</taxon>
        <taxon>Agaricales</taxon>
        <taxon>Pluteineae</taxon>
        <taxon>Pluteaceae</taxon>
        <taxon>Pluteus</taxon>
    </lineage>
</organism>
<name>A0ACD3A5Z6_9AGAR</name>
<reference evidence="1 2" key="1">
    <citation type="journal article" date="2019" name="Nat. Ecol. Evol.">
        <title>Megaphylogeny resolves global patterns of mushroom evolution.</title>
        <authorList>
            <person name="Varga T."/>
            <person name="Krizsan K."/>
            <person name="Foldi C."/>
            <person name="Dima B."/>
            <person name="Sanchez-Garcia M."/>
            <person name="Sanchez-Ramirez S."/>
            <person name="Szollosi G.J."/>
            <person name="Szarkandi J.G."/>
            <person name="Papp V."/>
            <person name="Albert L."/>
            <person name="Andreopoulos W."/>
            <person name="Angelini C."/>
            <person name="Antonin V."/>
            <person name="Barry K.W."/>
            <person name="Bougher N.L."/>
            <person name="Buchanan P."/>
            <person name="Buyck B."/>
            <person name="Bense V."/>
            <person name="Catcheside P."/>
            <person name="Chovatia M."/>
            <person name="Cooper J."/>
            <person name="Damon W."/>
            <person name="Desjardin D."/>
            <person name="Finy P."/>
            <person name="Geml J."/>
            <person name="Haridas S."/>
            <person name="Hughes K."/>
            <person name="Justo A."/>
            <person name="Karasinski D."/>
            <person name="Kautmanova I."/>
            <person name="Kiss B."/>
            <person name="Kocsube S."/>
            <person name="Kotiranta H."/>
            <person name="LaButti K.M."/>
            <person name="Lechner B.E."/>
            <person name="Liimatainen K."/>
            <person name="Lipzen A."/>
            <person name="Lukacs Z."/>
            <person name="Mihaltcheva S."/>
            <person name="Morgado L.N."/>
            <person name="Niskanen T."/>
            <person name="Noordeloos M.E."/>
            <person name="Ohm R.A."/>
            <person name="Ortiz-Santana B."/>
            <person name="Ovrebo C."/>
            <person name="Racz N."/>
            <person name="Riley R."/>
            <person name="Savchenko A."/>
            <person name="Shiryaev A."/>
            <person name="Soop K."/>
            <person name="Spirin V."/>
            <person name="Szebenyi C."/>
            <person name="Tomsovsky M."/>
            <person name="Tulloss R.E."/>
            <person name="Uehling J."/>
            <person name="Grigoriev I.V."/>
            <person name="Vagvolgyi C."/>
            <person name="Papp T."/>
            <person name="Martin F.M."/>
            <person name="Miettinen O."/>
            <person name="Hibbett D.S."/>
            <person name="Nagy L.G."/>
        </authorList>
    </citation>
    <scope>NUCLEOTIDE SEQUENCE [LARGE SCALE GENOMIC DNA]</scope>
    <source>
        <strain evidence="1 2">NL-1719</strain>
    </source>
</reference>